<dbReference type="STRING" id="75743.A0A401QLM2"/>
<evidence type="ECO:0000256" key="3">
    <source>
        <dbReference type="ARBA" id="ARBA00008661"/>
    </source>
</evidence>
<protein>
    <recommendedName>
        <fullName evidence="14">Hexosyltransferase</fullName>
        <ecNumber evidence="14">2.4.1.-</ecNumber>
    </recommendedName>
</protein>
<dbReference type="PANTHER" id="PTHR11214:SF265">
    <property type="entry name" value="BETA-1,3-GALACTOSYLTRANSFERASE 5"/>
    <property type="match status" value="1"/>
</dbReference>
<keyword evidence="10" id="KW-0443">Lipid metabolism</keyword>
<dbReference type="InterPro" id="IPR002659">
    <property type="entry name" value="Glyco_trans_31"/>
</dbReference>
<evidence type="ECO:0000256" key="12">
    <source>
        <dbReference type="ARBA" id="ARBA00023180"/>
    </source>
</evidence>
<comment type="caution">
    <text evidence="15">The sequence shown here is derived from an EMBL/GenBank/DDBJ whole genome shotgun (WGS) entry which is preliminary data.</text>
</comment>
<evidence type="ECO:0000256" key="1">
    <source>
        <dbReference type="ARBA" id="ARBA00004323"/>
    </source>
</evidence>
<comment type="subcellular location">
    <subcellularLocation>
        <location evidence="1 14">Golgi apparatus membrane</location>
        <topology evidence="1 14">Single-pass type II membrane protein</topology>
    </subcellularLocation>
</comment>
<evidence type="ECO:0000256" key="6">
    <source>
        <dbReference type="ARBA" id="ARBA00022692"/>
    </source>
</evidence>
<reference evidence="15 16" key="1">
    <citation type="journal article" date="2018" name="Nat. Ecol. Evol.">
        <title>Shark genomes provide insights into elasmobranch evolution and the origin of vertebrates.</title>
        <authorList>
            <person name="Hara Y"/>
            <person name="Yamaguchi K"/>
            <person name="Onimaru K"/>
            <person name="Kadota M"/>
            <person name="Koyanagi M"/>
            <person name="Keeley SD"/>
            <person name="Tatsumi K"/>
            <person name="Tanaka K"/>
            <person name="Motone F"/>
            <person name="Kageyama Y"/>
            <person name="Nozu R"/>
            <person name="Adachi N"/>
            <person name="Nishimura O"/>
            <person name="Nakagawa R"/>
            <person name="Tanegashima C"/>
            <person name="Kiyatake I"/>
            <person name="Matsumoto R"/>
            <person name="Murakumo K"/>
            <person name="Nishida K"/>
            <person name="Terakita A"/>
            <person name="Kuratani S"/>
            <person name="Sato K"/>
            <person name="Hyodo S Kuraku.S."/>
        </authorList>
    </citation>
    <scope>NUCLEOTIDE SEQUENCE [LARGE SCALE GENOMIC DNA]</scope>
</reference>
<keyword evidence="11" id="KW-0472">Membrane</keyword>
<proteinExistence type="inferred from homology"/>
<evidence type="ECO:0000256" key="13">
    <source>
        <dbReference type="ARBA" id="ARBA00048834"/>
    </source>
</evidence>
<dbReference type="EMBL" id="BFAA01250238">
    <property type="protein sequence ID" value="GCB86198.1"/>
    <property type="molecule type" value="Genomic_DNA"/>
</dbReference>
<organism evidence="15 16">
    <name type="scientific">Scyliorhinus torazame</name>
    <name type="common">Cloudy catshark</name>
    <name type="synonym">Catulus torazame</name>
    <dbReference type="NCBI Taxonomy" id="75743"/>
    <lineage>
        <taxon>Eukaryota</taxon>
        <taxon>Metazoa</taxon>
        <taxon>Chordata</taxon>
        <taxon>Craniata</taxon>
        <taxon>Vertebrata</taxon>
        <taxon>Chondrichthyes</taxon>
        <taxon>Elasmobranchii</taxon>
        <taxon>Galeomorphii</taxon>
        <taxon>Galeoidea</taxon>
        <taxon>Carcharhiniformes</taxon>
        <taxon>Scyliorhinidae</taxon>
        <taxon>Scyliorhinus</taxon>
    </lineage>
</organism>
<evidence type="ECO:0000256" key="8">
    <source>
        <dbReference type="ARBA" id="ARBA00022989"/>
    </source>
</evidence>
<dbReference type="GO" id="GO:0000139">
    <property type="term" value="C:Golgi membrane"/>
    <property type="evidence" value="ECO:0007669"/>
    <property type="project" value="UniProtKB-SubCell"/>
</dbReference>
<keyword evidence="6" id="KW-0812">Transmembrane</keyword>
<keyword evidence="5" id="KW-0808">Transferase</keyword>
<dbReference type="GO" id="GO:0005783">
    <property type="term" value="C:endoplasmic reticulum"/>
    <property type="evidence" value="ECO:0007669"/>
    <property type="project" value="TreeGrafter"/>
</dbReference>
<evidence type="ECO:0000256" key="9">
    <source>
        <dbReference type="ARBA" id="ARBA00023034"/>
    </source>
</evidence>
<dbReference type="GO" id="GO:0006629">
    <property type="term" value="P:lipid metabolic process"/>
    <property type="evidence" value="ECO:0007669"/>
    <property type="project" value="UniProtKB-KW"/>
</dbReference>
<sequence length="295" mass="33564">MLLSCWWISCPRHLSQDDGEAAPGPPRFFLAIPDCRCDLDPPFLVLLVTSRQEEGSARAAIRDTWGAERRTRAGRMRAFFLLGYAGAFQQQIRRESQSHRDIIQGNFTDVYYNLTLKVLMGLEWVHRFCPGARFVMKTDSDMFVNTFYLTHLLKDKVAAGFFSGQLMHDIRPVQDKSSKWYVSKEEFALPTYPHYCSGTGYVFSGDLAGKIWHVSGDVPLLKLEDAYVGLCLSRLGISPVRMTARRVFFTRKVPFAVCRYRTLVTSHRVSPSELRGFWKSLEGGGRECPPETSAQ</sequence>
<keyword evidence="12" id="KW-0325">Glycoprotein</keyword>
<comment type="similarity">
    <text evidence="3 14">Belongs to the glycosyltransferase 31 family.</text>
</comment>
<dbReference type="Pfam" id="PF01762">
    <property type="entry name" value="Galactosyl_T"/>
    <property type="match status" value="1"/>
</dbReference>
<gene>
    <name evidence="15" type="ORF">scyTo_0026847</name>
</gene>
<keyword evidence="9 14" id="KW-0333">Golgi apparatus</keyword>
<comment type="pathway">
    <text evidence="2">Protein modification; protein glycosylation.</text>
</comment>
<evidence type="ECO:0000256" key="11">
    <source>
        <dbReference type="ARBA" id="ARBA00023136"/>
    </source>
</evidence>
<dbReference type="AlphaFoldDB" id="A0A401QLM2"/>
<evidence type="ECO:0000313" key="16">
    <source>
        <dbReference type="Proteomes" id="UP000288216"/>
    </source>
</evidence>
<evidence type="ECO:0000256" key="7">
    <source>
        <dbReference type="ARBA" id="ARBA00022968"/>
    </source>
</evidence>
<dbReference type="PANTHER" id="PTHR11214">
    <property type="entry name" value="BETA-1,3-N-ACETYLGLUCOSAMINYLTRANSFERASE"/>
    <property type="match status" value="1"/>
</dbReference>
<dbReference type="GO" id="GO:0008499">
    <property type="term" value="F:N-acetyl-beta-D-glucosaminide beta-(1,3)-galactosyltransferase activity"/>
    <property type="evidence" value="ECO:0007669"/>
    <property type="project" value="TreeGrafter"/>
</dbReference>
<evidence type="ECO:0000256" key="5">
    <source>
        <dbReference type="ARBA" id="ARBA00022679"/>
    </source>
</evidence>
<accession>A0A401QLM2</accession>
<evidence type="ECO:0000256" key="14">
    <source>
        <dbReference type="RuleBase" id="RU363063"/>
    </source>
</evidence>
<dbReference type="GO" id="GO:0006493">
    <property type="term" value="P:protein O-linked glycosylation"/>
    <property type="evidence" value="ECO:0007669"/>
    <property type="project" value="TreeGrafter"/>
</dbReference>
<dbReference type="EC" id="2.4.1.-" evidence="14"/>
<evidence type="ECO:0000256" key="4">
    <source>
        <dbReference type="ARBA" id="ARBA00022676"/>
    </source>
</evidence>
<dbReference type="OMA" id="FFSGQLM"/>
<dbReference type="Proteomes" id="UP000288216">
    <property type="component" value="Unassembled WGS sequence"/>
</dbReference>
<keyword evidence="8" id="KW-1133">Transmembrane helix</keyword>
<dbReference type="Gene3D" id="3.90.550.50">
    <property type="match status" value="1"/>
</dbReference>
<keyword evidence="4 14" id="KW-0328">Glycosyltransferase</keyword>
<name>A0A401QLM2_SCYTO</name>
<evidence type="ECO:0000313" key="15">
    <source>
        <dbReference type="EMBL" id="GCB86198.1"/>
    </source>
</evidence>
<comment type="catalytic activity">
    <reaction evidence="13">
        <text>a globoside Gb4Cer (d18:1(4E)) + UDP-alpha-D-galactose = a globoside GalGb4Cer (d18:1(4E)) + UDP + H(+)</text>
        <dbReference type="Rhea" id="RHEA:41996"/>
        <dbReference type="ChEBI" id="CHEBI:15378"/>
        <dbReference type="ChEBI" id="CHEBI:18259"/>
        <dbReference type="ChEBI" id="CHEBI:58223"/>
        <dbReference type="ChEBI" id="CHEBI:62571"/>
        <dbReference type="ChEBI" id="CHEBI:66914"/>
    </reaction>
    <physiologicalReaction direction="left-to-right" evidence="13">
        <dbReference type="Rhea" id="RHEA:41997"/>
    </physiologicalReaction>
</comment>
<keyword evidence="16" id="KW-1185">Reference proteome</keyword>
<dbReference type="FunFam" id="3.90.550.50:FF:000001">
    <property type="entry name" value="Hexosyltransferase"/>
    <property type="match status" value="1"/>
</dbReference>
<evidence type="ECO:0000256" key="10">
    <source>
        <dbReference type="ARBA" id="ARBA00023098"/>
    </source>
</evidence>
<dbReference type="OrthoDB" id="2139606at2759"/>
<evidence type="ECO:0000256" key="2">
    <source>
        <dbReference type="ARBA" id="ARBA00004922"/>
    </source>
</evidence>
<keyword evidence="7" id="KW-0735">Signal-anchor</keyword>